<dbReference type="AlphaFoldDB" id="A0A9P8EVE7"/>
<evidence type="ECO:0000256" key="2">
    <source>
        <dbReference type="SAM" id="Phobius"/>
    </source>
</evidence>
<keyword evidence="2" id="KW-0472">Membrane</keyword>
<dbReference type="PANTHER" id="PTHR37576">
    <property type="entry name" value="DEFECT AT LOW TEMPERATURE PROTEIN 1"/>
    <property type="match status" value="1"/>
</dbReference>
<proteinExistence type="predicted"/>
<evidence type="ECO:0000313" key="4">
    <source>
        <dbReference type="Proteomes" id="UP000779574"/>
    </source>
</evidence>
<feature type="compositionally biased region" description="Polar residues" evidence="1">
    <location>
        <begin position="1"/>
        <end position="15"/>
    </location>
</feature>
<feature type="transmembrane region" description="Helical" evidence="2">
    <location>
        <begin position="80"/>
        <end position="102"/>
    </location>
</feature>
<gene>
    <name evidence="3" type="ORF">KCU76_g1700</name>
</gene>
<sequence>MSTGKETLEVNTTSIDNEEQGFPDPQWRTGLRARFPWNGAIALFTIILCANSSLIVLLVSDGKKQKHWAEKIGPSVLLSAFNGIANICFGVAIANGVAITLWRKALKGATIKELHRSWQFSSSIKDVVLYGRYFNFIALAALAAKLTIIDGILLQKAAGVISGPDSPRKIPVHLYLNDTMPFTANIGDRSGDVSSLIDWFSADVDSWSRNSGLLPNWSVDCDGVCLLDVNGTGFGFDCQSEQIPIDYGAVEFRNAVVLSQSNDTSTFNATVSTLFDITFEAIYGATGVDGDFSRIVMNMTTTNATSTDNDSPSCPGTLTRHNCILRPAVIKYPVTVEANMFSDQPQGSSMTYSNMYLGYNTTSFGGQVEYTDNGINYYLDDFQQAEITNTSSYDPSRHQLRNFSVVKYTDVLEDHLTLAGDSRTVVGGFANVFNRYFAGSSSMRYQPSLGFVLDQNGSAEVTPFTPKRNDSSTGCDYQYRDPLDYVIREINLLMFAVTLDPWSYNMEQTNVSYDTSATQYAYSIHYKTNHGFMWGALASILVCVLCVIPSYWGYWQLGRDVTLGPFEIANAFRAPVLDHPAVANAGVKDLIREVGQREVKYGAMVDNEASGRLAIAEPEAVRRVHPRISDRRF</sequence>
<reference evidence="3" key="1">
    <citation type="journal article" date="2021" name="J Fungi (Basel)">
        <title>Virulence traits and population genomics of the black yeast Aureobasidium melanogenum.</title>
        <authorList>
            <person name="Cernosa A."/>
            <person name="Sun X."/>
            <person name="Gostincar C."/>
            <person name="Fang C."/>
            <person name="Gunde-Cimerman N."/>
            <person name="Song Z."/>
        </authorList>
    </citation>
    <scope>NUCLEOTIDE SEQUENCE</scope>
    <source>
        <strain evidence="3">EXF-9911</strain>
    </source>
</reference>
<dbReference type="Proteomes" id="UP000779574">
    <property type="component" value="Unassembled WGS sequence"/>
</dbReference>
<keyword evidence="2" id="KW-1133">Transmembrane helix</keyword>
<feature type="transmembrane region" description="Helical" evidence="2">
    <location>
        <begin position="133"/>
        <end position="154"/>
    </location>
</feature>
<dbReference type="EMBL" id="JAHFXF010000038">
    <property type="protein sequence ID" value="KAG9699193.1"/>
    <property type="molecule type" value="Genomic_DNA"/>
</dbReference>
<comment type="caution">
    <text evidence="3">The sequence shown here is derived from an EMBL/GenBank/DDBJ whole genome shotgun (WGS) entry which is preliminary data.</text>
</comment>
<dbReference type="PANTHER" id="PTHR37576:SF2">
    <property type="entry name" value="DEFECT AT LOW TEMPERATURE PROTEIN 1"/>
    <property type="match status" value="1"/>
</dbReference>
<name>A0A9P8EVE7_AURME</name>
<dbReference type="OrthoDB" id="5357734at2759"/>
<protein>
    <submittedName>
        <fullName evidence="3">Uncharacterized protein</fullName>
    </submittedName>
</protein>
<feature type="non-terminal residue" evidence="3">
    <location>
        <position position="633"/>
    </location>
</feature>
<keyword evidence="2" id="KW-0812">Transmembrane</keyword>
<dbReference type="InterPro" id="IPR021514">
    <property type="entry name" value="DUF3176"/>
</dbReference>
<organism evidence="3 4">
    <name type="scientific">Aureobasidium melanogenum</name>
    <name type="common">Aureobasidium pullulans var. melanogenum</name>
    <dbReference type="NCBI Taxonomy" id="46634"/>
    <lineage>
        <taxon>Eukaryota</taxon>
        <taxon>Fungi</taxon>
        <taxon>Dikarya</taxon>
        <taxon>Ascomycota</taxon>
        <taxon>Pezizomycotina</taxon>
        <taxon>Dothideomycetes</taxon>
        <taxon>Dothideomycetidae</taxon>
        <taxon>Dothideales</taxon>
        <taxon>Saccotheciaceae</taxon>
        <taxon>Aureobasidium</taxon>
    </lineage>
</organism>
<feature type="region of interest" description="Disordered" evidence="1">
    <location>
        <begin position="1"/>
        <end position="24"/>
    </location>
</feature>
<reference evidence="3" key="2">
    <citation type="submission" date="2021-08" db="EMBL/GenBank/DDBJ databases">
        <authorList>
            <person name="Gostincar C."/>
            <person name="Sun X."/>
            <person name="Song Z."/>
            <person name="Gunde-Cimerman N."/>
        </authorList>
    </citation>
    <scope>NUCLEOTIDE SEQUENCE</scope>
    <source>
        <strain evidence="3">EXF-9911</strain>
    </source>
</reference>
<evidence type="ECO:0000256" key="1">
    <source>
        <dbReference type="SAM" id="MobiDB-lite"/>
    </source>
</evidence>
<feature type="transmembrane region" description="Helical" evidence="2">
    <location>
        <begin position="532"/>
        <end position="554"/>
    </location>
</feature>
<dbReference type="Pfam" id="PF11374">
    <property type="entry name" value="DUF3176"/>
    <property type="match status" value="1"/>
</dbReference>
<feature type="transmembrane region" description="Helical" evidence="2">
    <location>
        <begin position="37"/>
        <end position="60"/>
    </location>
</feature>
<accession>A0A9P8EVE7</accession>
<evidence type="ECO:0000313" key="3">
    <source>
        <dbReference type="EMBL" id="KAG9699193.1"/>
    </source>
</evidence>